<evidence type="ECO:0000313" key="1">
    <source>
        <dbReference type="EMBL" id="CYV71096.1"/>
    </source>
</evidence>
<dbReference type="RefSeq" id="WP_044673591.1">
    <property type="nucleotide sequence ID" value="NZ_CEDG01000011.1"/>
</dbReference>
<proteinExistence type="predicted"/>
<protein>
    <submittedName>
        <fullName evidence="1">Uncharacterized protein</fullName>
    </submittedName>
</protein>
<dbReference type="AlphaFoldDB" id="A0A0Z8KF51"/>
<dbReference type="EMBL" id="FIIN01000003">
    <property type="protein sequence ID" value="CYV71096.1"/>
    <property type="molecule type" value="Genomic_DNA"/>
</dbReference>
<accession>A0A0Z8KF51</accession>
<name>A0A0Z8KF51_STRSU</name>
<gene>
    <name evidence="1" type="ORF">ERS132452_00635</name>
</gene>
<reference evidence="1 2" key="1">
    <citation type="submission" date="2016-02" db="EMBL/GenBank/DDBJ databases">
        <authorList>
            <consortium name="Pathogen Informatics"/>
        </authorList>
    </citation>
    <scope>NUCLEOTIDE SEQUENCE [LARGE SCALE GENOMIC DNA]</scope>
    <source>
        <strain evidence="1 2">LSS90</strain>
    </source>
</reference>
<dbReference type="Proteomes" id="UP000071765">
    <property type="component" value="Unassembled WGS sequence"/>
</dbReference>
<sequence>MIRKFEKQHTNKKNTIIDEIEKFQEKIHMSSVTALALMDIGLLPKDDMAKQKALLTHEISHAIKDILNGMTAQEAINKMMEDNEEED</sequence>
<evidence type="ECO:0000313" key="2">
    <source>
        <dbReference type="Proteomes" id="UP000071765"/>
    </source>
</evidence>
<organism evidence="1 2">
    <name type="scientific">Streptococcus suis</name>
    <dbReference type="NCBI Taxonomy" id="1307"/>
    <lineage>
        <taxon>Bacteria</taxon>
        <taxon>Bacillati</taxon>
        <taxon>Bacillota</taxon>
        <taxon>Bacilli</taxon>
        <taxon>Lactobacillales</taxon>
        <taxon>Streptococcaceae</taxon>
        <taxon>Streptococcus</taxon>
    </lineage>
</organism>